<keyword evidence="3" id="KW-1185">Reference proteome</keyword>
<dbReference type="EMBL" id="JMPI01000065">
    <property type="protein sequence ID" value="KFC77501.1"/>
    <property type="molecule type" value="Genomic_DNA"/>
</dbReference>
<feature type="transmembrane region" description="Helical" evidence="1">
    <location>
        <begin position="6"/>
        <end position="28"/>
    </location>
</feature>
<dbReference type="RefSeq" id="WP_034499109.1">
    <property type="nucleotide sequence ID" value="NZ_JMPI01000065.1"/>
</dbReference>
<dbReference type="STRING" id="1006004.GBAG_3819"/>
<gene>
    <name evidence="2" type="ORF">GBAG_3819</name>
</gene>
<feature type="transmembrane region" description="Helical" evidence="1">
    <location>
        <begin position="49"/>
        <end position="70"/>
    </location>
</feature>
<reference evidence="2 3" key="1">
    <citation type="submission" date="2014-05" db="EMBL/GenBank/DDBJ databases">
        <title>ATOL: Assembling a taxonomically balanced genome-scale reconstruction of the evolutionary history of the Enterobacteriaceae.</title>
        <authorList>
            <person name="Plunkett G.III."/>
            <person name="Neeno-Eckwall E.C."/>
            <person name="Glasner J.D."/>
            <person name="Perna N.T."/>
        </authorList>
    </citation>
    <scope>NUCLEOTIDE SEQUENCE [LARGE SCALE GENOMIC DNA]</scope>
    <source>
        <strain evidence="2 3">ATCC 33320</strain>
    </source>
</reference>
<dbReference type="OrthoDB" id="92225at2"/>
<keyword evidence="1" id="KW-0812">Transmembrane</keyword>
<feature type="transmembrane region" description="Helical" evidence="1">
    <location>
        <begin position="322"/>
        <end position="342"/>
    </location>
</feature>
<evidence type="ECO:0000313" key="3">
    <source>
        <dbReference type="Proteomes" id="UP000028653"/>
    </source>
</evidence>
<feature type="transmembrane region" description="Helical" evidence="1">
    <location>
        <begin position="409"/>
        <end position="432"/>
    </location>
</feature>
<feature type="transmembrane region" description="Helical" evidence="1">
    <location>
        <begin position="289"/>
        <end position="315"/>
    </location>
</feature>
<feature type="transmembrane region" description="Helical" evidence="1">
    <location>
        <begin position="158"/>
        <end position="177"/>
    </location>
</feature>
<protein>
    <submittedName>
        <fullName evidence="2">Putative transport system permease protein</fullName>
    </submittedName>
</protein>
<proteinExistence type="predicted"/>
<sequence>MDFYIQIVVVACLTGMTALLAHKSAAVFHDGIRPILPQLIEGNMNRREAGSIAFGLSIGFVASVGISFTLKTGLLNAWLLFLPTDILGVLAANSLLAFGMGAVWGVLILTCLIPVNHLLTALPVDVLGSLGELSSPVVSAFALFPLVAIFYQFGWKNSLFAAFVVLMTRVLIVRFFPHLNPESIEIFVGMVMLLGIAIAQDHRTRDEREHDDGGLSVFEERTSRIIKNLPFIAIVGGLIAVVASMKIFAGSEVSIFTLEKAYSAGITPEQSQTLIHQAALAEFMRGLGFVPLIATTALATGVYAVAGFTFVYAAGYLISNPLLAFIVGAVVISAEVLLLRSIGKWLGRYPSVRNASDNIRNAMNMLMEMALLVGSIFAAIKMAGYTGFTIAAALYFLNEALGRPIQKMASPVVAVLITGIVLNILYYCGLFIPV</sequence>
<accession>A0A085G1A6</accession>
<dbReference type="eggNOG" id="ENOG502Z8E9">
    <property type="taxonomic scope" value="Bacteria"/>
</dbReference>
<feature type="transmembrane region" description="Helical" evidence="1">
    <location>
        <begin position="229"/>
        <end position="249"/>
    </location>
</feature>
<keyword evidence="1" id="KW-0472">Membrane</keyword>
<comment type="caution">
    <text evidence="2">The sequence shown here is derived from an EMBL/GenBank/DDBJ whole genome shotgun (WGS) entry which is preliminary data.</text>
</comment>
<feature type="transmembrane region" description="Helical" evidence="1">
    <location>
        <begin position="370"/>
        <end position="397"/>
    </location>
</feature>
<dbReference type="AlphaFoldDB" id="A0A085G1A6"/>
<name>A0A085G1A6_9ENTR</name>
<dbReference type="Proteomes" id="UP000028653">
    <property type="component" value="Unassembled WGS sequence"/>
</dbReference>
<feature type="transmembrane region" description="Helical" evidence="1">
    <location>
        <begin position="183"/>
        <end position="199"/>
    </location>
</feature>
<evidence type="ECO:0000256" key="1">
    <source>
        <dbReference type="SAM" id="Phobius"/>
    </source>
</evidence>
<evidence type="ECO:0000313" key="2">
    <source>
        <dbReference type="EMBL" id="KFC77501.1"/>
    </source>
</evidence>
<dbReference type="Pfam" id="PF10797">
    <property type="entry name" value="YhfT"/>
    <property type="match status" value="1"/>
</dbReference>
<dbReference type="InterPro" id="IPR019733">
    <property type="entry name" value="Uncharacterised_YhfT"/>
</dbReference>
<feature type="transmembrane region" description="Helical" evidence="1">
    <location>
        <begin position="133"/>
        <end position="151"/>
    </location>
</feature>
<keyword evidence="1" id="KW-1133">Transmembrane helix</keyword>
<organism evidence="2 3">
    <name type="scientific">Buttiauxella agrestis ATCC 33320</name>
    <dbReference type="NCBI Taxonomy" id="1006004"/>
    <lineage>
        <taxon>Bacteria</taxon>
        <taxon>Pseudomonadati</taxon>
        <taxon>Pseudomonadota</taxon>
        <taxon>Gammaproteobacteria</taxon>
        <taxon>Enterobacterales</taxon>
        <taxon>Enterobacteriaceae</taxon>
        <taxon>Buttiauxella</taxon>
    </lineage>
</organism>